<gene>
    <name evidence="3" type="ORF">K458DRAFT_285705</name>
</gene>
<accession>A0A6G1JQ28</accession>
<dbReference type="Pfam" id="PF07876">
    <property type="entry name" value="Dabb"/>
    <property type="match status" value="1"/>
</dbReference>
<dbReference type="OrthoDB" id="1601230at2759"/>
<evidence type="ECO:0000256" key="1">
    <source>
        <dbReference type="ARBA" id="ARBA00011738"/>
    </source>
</evidence>
<keyword evidence="4" id="KW-1185">Reference proteome</keyword>
<dbReference type="EMBL" id="MU005569">
    <property type="protein sequence ID" value="KAF2692273.1"/>
    <property type="molecule type" value="Genomic_DNA"/>
</dbReference>
<dbReference type="SUPFAM" id="SSF54909">
    <property type="entry name" value="Dimeric alpha+beta barrel"/>
    <property type="match status" value="1"/>
</dbReference>
<dbReference type="PANTHER" id="PTHR33178:SF10">
    <property type="entry name" value="STRESS-RESPONSE A_B BARREL DOMAIN-CONTAINING PROTEIN"/>
    <property type="match status" value="1"/>
</dbReference>
<comment type="subunit">
    <text evidence="1">Homodimer.</text>
</comment>
<evidence type="ECO:0000313" key="4">
    <source>
        <dbReference type="Proteomes" id="UP000799291"/>
    </source>
</evidence>
<dbReference type="AlphaFoldDB" id="A0A6G1JQ28"/>
<dbReference type="Proteomes" id="UP000799291">
    <property type="component" value="Unassembled WGS sequence"/>
</dbReference>
<dbReference type="PROSITE" id="PS51502">
    <property type="entry name" value="S_R_A_B_BARREL"/>
    <property type="match status" value="1"/>
</dbReference>
<dbReference type="InterPro" id="IPR044662">
    <property type="entry name" value="HS1/DABB1-like"/>
</dbReference>
<dbReference type="InterPro" id="IPR013097">
    <property type="entry name" value="Dabb"/>
</dbReference>
<evidence type="ECO:0000313" key="3">
    <source>
        <dbReference type="EMBL" id="KAF2692273.1"/>
    </source>
</evidence>
<proteinExistence type="predicted"/>
<dbReference type="PANTHER" id="PTHR33178">
    <property type="match status" value="1"/>
</dbReference>
<protein>
    <submittedName>
        <fullName evidence="3">Stress responsive A/B barrel domain protein</fullName>
    </submittedName>
</protein>
<dbReference type="SMART" id="SM00886">
    <property type="entry name" value="Dabb"/>
    <property type="match status" value="1"/>
</dbReference>
<organism evidence="3 4">
    <name type="scientific">Lentithecium fluviatile CBS 122367</name>
    <dbReference type="NCBI Taxonomy" id="1168545"/>
    <lineage>
        <taxon>Eukaryota</taxon>
        <taxon>Fungi</taxon>
        <taxon>Dikarya</taxon>
        <taxon>Ascomycota</taxon>
        <taxon>Pezizomycotina</taxon>
        <taxon>Dothideomycetes</taxon>
        <taxon>Pleosporomycetidae</taxon>
        <taxon>Pleosporales</taxon>
        <taxon>Massarineae</taxon>
        <taxon>Lentitheciaceae</taxon>
        <taxon>Lentithecium</taxon>
    </lineage>
</organism>
<sequence length="121" mass="13676">MQTDNPATTHIVLFKFKDSATPFQIKDITSRMISLGRQCMRPGTRTPYIKSITGGRDSSIENLQEGISHAFIVQFQSNEDRDYYVNEDPVHQAFKDAAGAYLEKAVVVDFQEGVFTYADTF</sequence>
<evidence type="ECO:0000259" key="2">
    <source>
        <dbReference type="PROSITE" id="PS51502"/>
    </source>
</evidence>
<dbReference type="InterPro" id="IPR011008">
    <property type="entry name" value="Dimeric_a/b-barrel"/>
</dbReference>
<reference evidence="3" key="1">
    <citation type="journal article" date="2020" name="Stud. Mycol.">
        <title>101 Dothideomycetes genomes: a test case for predicting lifestyles and emergence of pathogens.</title>
        <authorList>
            <person name="Haridas S."/>
            <person name="Albert R."/>
            <person name="Binder M."/>
            <person name="Bloem J."/>
            <person name="Labutti K."/>
            <person name="Salamov A."/>
            <person name="Andreopoulos B."/>
            <person name="Baker S."/>
            <person name="Barry K."/>
            <person name="Bills G."/>
            <person name="Bluhm B."/>
            <person name="Cannon C."/>
            <person name="Castanera R."/>
            <person name="Culley D."/>
            <person name="Daum C."/>
            <person name="Ezra D."/>
            <person name="Gonzalez J."/>
            <person name="Henrissat B."/>
            <person name="Kuo A."/>
            <person name="Liang C."/>
            <person name="Lipzen A."/>
            <person name="Lutzoni F."/>
            <person name="Magnuson J."/>
            <person name="Mondo S."/>
            <person name="Nolan M."/>
            <person name="Ohm R."/>
            <person name="Pangilinan J."/>
            <person name="Park H.-J."/>
            <person name="Ramirez L."/>
            <person name="Alfaro M."/>
            <person name="Sun H."/>
            <person name="Tritt A."/>
            <person name="Yoshinaga Y."/>
            <person name="Zwiers L.-H."/>
            <person name="Turgeon B."/>
            <person name="Goodwin S."/>
            <person name="Spatafora J."/>
            <person name="Crous P."/>
            <person name="Grigoriev I."/>
        </authorList>
    </citation>
    <scope>NUCLEOTIDE SEQUENCE</scope>
    <source>
        <strain evidence="3">CBS 122367</strain>
    </source>
</reference>
<dbReference type="Gene3D" id="3.30.70.100">
    <property type="match status" value="1"/>
</dbReference>
<feature type="domain" description="Stress-response A/B barrel" evidence="2">
    <location>
        <begin position="8"/>
        <end position="110"/>
    </location>
</feature>
<name>A0A6G1JQ28_9PLEO</name>